<dbReference type="PANTHER" id="PTHR11075">
    <property type="entry name" value="PEPTIDE CHAIN RELEASE FACTOR"/>
    <property type="match status" value="1"/>
</dbReference>
<proteinExistence type="predicted"/>
<evidence type="ECO:0000313" key="1">
    <source>
        <dbReference type="EMBL" id="KIH47883.1"/>
    </source>
</evidence>
<dbReference type="EMBL" id="KN764826">
    <property type="protein sequence ID" value="KIH47883.1"/>
    <property type="molecule type" value="Genomic_DNA"/>
</dbReference>
<dbReference type="Proteomes" id="UP000054047">
    <property type="component" value="Unassembled WGS sequence"/>
</dbReference>
<feature type="non-terminal residue" evidence="1">
    <location>
        <position position="1"/>
    </location>
</feature>
<accession>A0A0C2BVD1</accession>
<dbReference type="GO" id="GO:0016150">
    <property type="term" value="F:translation release factor activity, codon nonspecific"/>
    <property type="evidence" value="ECO:0007669"/>
    <property type="project" value="TreeGrafter"/>
</dbReference>
<reference evidence="1 2" key="1">
    <citation type="submission" date="2013-12" db="EMBL/GenBank/DDBJ databases">
        <title>Draft genome of the parsitic nematode Ancylostoma duodenale.</title>
        <authorList>
            <person name="Mitreva M."/>
        </authorList>
    </citation>
    <scope>NUCLEOTIDE SEQUENCE [LARGE SCALE GENOMIC DNA]</scope>
    <source>
        <strain evidence="1 2">Zhejiang</strain>
    </source>
</reference>
<sequence>LFGVLSYFCFQLIIESDRTRERNLNLADCFDKLRSTIYDVEKSLNARVETEEDAAILRKKAAVAAQRRLAEKRRAAEKRQMRSAELVL</sequence>
<dbReference type="GO" id="GO:0005762">
    <property type="term" value="C:mitochondrial large ribosomal subunit"/>
    <property type="evidence" value="ECO:0007669"/>
    <property type="project" value="TreeGrafter"/>
</dbReference>
<evidence type="ECO:0000313" key="2">
    <source>
        <dbReference type="Proteomes" id="UP000054047"/>
    </source>
</evidence>
<dbReference type="Gene3D" id="3.30.160.20">
    <property type="match status" value="1"/>
</dbReference>
<organism evidence="1 2">
    <name type="scientific">Ancylostoma duodenale</name>
    <dbReference type="NCBI Taxonomy" id="51022"/>
    <lineage>
        <taxon>Eukaryota</taxon>
        <taxon>Metazoa</taxon>
        <taxon>Ecdysozoa</taxon>
        <taxon>Nematoda</taxon>
        <taxon>Chromadorea</taxon>
        <taxon>Rhabditida</taxon>
        <taxon>Rhabditina</taxon>
        <taxon>Rhabditomorpha</taxon>
        <taxon>Strongyloidea</taxon>
        <taxon>Ancylostomatidae</taxon>
        <taxon>Ancylostomatinae</taxon>
        <taxon>Ancylostoma</taxon>
    </lineage>
</organism>
<dbReference type="PANTHER" id="PTHR11075:SF54">
    <property type="entry name" value="LARGE RIBOSOMAL SUBUNIT PROTEIN ML62"/>
    <property type="match status" value="1"/>
</dbReference>
<name>A0A0C2BVD1_9BILA</name>
<dbReference type="GO" id="GO:0004045">
    <property type="term" value="F:peptidyl-tRNA hydrolase activity"/>
    <property type="evidence" value="ECO:0007669"/>
    <property type="project" value="TreeGrafter"/>
</dbReference>
<dbReference type="OrthoDB" id="270639at2759"/>
<dbReference type="AlphaFoldDB" id="A0A0C2BVD1"/>
<dbReference type="InterPro" id="IPR052104">
    <property type="entry name" value="Mito_Release_Factor_mL62"/>
</dbReference>
<dbReference type="GO" id="GO:0070126">
    <property type="term" value="P:mitochondrial translational termination"/>
    <property type="evidence" value="ECO:0007669"/>
    <property type="project" value="TreeGrafter"/>
</dbReference>
<gene>
    <name evidence="1" type="ORF">ANCDUO_22052</name>
</gene>
<keyword evidence="2" id="KW-1185">Reference proteome</keyword>
<protein>
    <submittedName>
        <fullName evidence="1">Uncharacterized protein</fullName>
    </submittedName>
</protein>